<dbReference type="GO" id="GO:0005524">
    <property type="term" value="F:ATP binding"/>
    <property type="evidence" value="ECO:0007669"/>
    <property type="project" value="UniProtKB-UniRule"/>
</dbReference>
<dbReference type="InterPro" id="IPR005467">
    <property type="entry name" value="His_kinase_dom"/>
</dbReference>
<evidence type="ECO:0000256" key="2">
    <source>
        <dbReference type="ARBA" id="ARBA00022679"/>
    </source>
</evidence>
<dbReference type="EMBL" id="HBKN01044926">
    <property type="protein sequence ID" value="CAE2334283.1"/>
    <property type="molecule type" value="Transcribed_RNA"/>
</dbReference>
<dbReference type="PROSITE" id="PS50109">
    <property type="entry name" value="HIS_KIN"/>
    <property type="match status" value="1"/>
</dbReference>
<dbReference type="InterPro" id="IPR039028">
    <property type="entry name" value="BCKD/PDK"/>
</dbReference>
<dbReference type="InterPro" id="IPR003594">
    <property type="entry name" value="HATPase_dom"/>
</dbReference>
<dbReference type="GO" id="GO:0005759">
    <property type="term" value="C:mitochondrial matrix"/>
    <property type="evidence" value="ECO:0007669"/>
    <property type="project" value="UniProtKB-SubCell"/>
</dbReference>
<dbReference type="GO" id="GO:0004740">
    <property type="term" value="F:pyruvate dehydrogenase (acetyl-transferring) kinase activity"/>
    <property type="evidence" value="ECO:0007669"/>
    <property type="project" value="UniProtKB-EC"/>
</dbReference>
<dbReference type="AlphaFoldDB" id="A0A7S4UHR4"/>
<keyword evidence="6 8" id="KW-0496">Mitochondrion</keyword>
<comment type="similarity">
    <text evidence="1 8">Belongs to the PDK/BCKDK protein kinase family.</text>
</comment>
<dbReference type="SUPFAM" id="SSF69012">
    <property type="entry name" value="alpha-ketoacid dehydrogenase kinase, N-terminal domain"/>
    <property type="match status" value="1"/>
</dbReference>
<keyword evidence="3 8" id="KW-0547">Nucleotide-binding</keyword>
<keyword evidence="5 8" id="KW-0067">ATP-binding</keyword>
<comment type="subcellular location">
    <subcellularLocation>
        <location evidence="8">Mitochondrion matrix</location>
    </subcellularLocation>
</comment>
<dbReference type="PRINTS" id="PR00344">
    <property type="entry name" value="BCTRLSENSOR"/>
</dbReference>
<dbReference type="CDD" id="cd16929">
    <property type="entry name" value="HATPase_PDK-like"/>
    <property type="match status" value="1"/>
</dbReference>
<evidence type="ECO:0000256" key="8">
    <source>
        <dbReference type="RuleBase" id="RU366032"/>
    </source>
</evidence>
<dbReference type="Gene3D" id="3.30.565.10">
    <property type="entry name" value="Histidine kinase-like ATPase, C-terminal domain"/>
    <property type="match status" value="1"/>
</dbReference>
<feature type="domain" description="Histidine kinase" evidence="9">
    <location>
        <begin position="306"/>
        <end position="445"/>
    </location>
</feature>
<sequence length="488" mass="54701">MQASRPCLARGAAMANMRPSRSLPSSSSMHSAFYSMPPTSCSMRSCLPRTGFTYPRVVQSRTLFHLNTQQADWEMKDLDMQALEKLKGWDLLWALSEQNATPVALSDLYRIGCDTSSRTRIKFGQFLHRELAIRLAQRAVELSRLPHGLSNKPSVKNVSGWYAEASCAIAASKRPVDDASEDEFTKLLKRILRDHTAVVRGLALGCIELKQEVGPERWMQLQADIDRVLTSFYTSRIGVRFLMEHHITSKQHVEGYSGILAKACRPDDIARNAAMDAMDLCYSFTGASPKVNVVCKNPHPMITYVPSHIHYMLTELLKNSVRAVVDTHKQTSQKLPEVTVVVAKGEEDITIRVSDEGGGIPRSQMTTMFCFLHTTAEHPETQSSERMFGNPGQMRATSQNTPVLAGWGVGLPLSRTYARYFGGDLDIKSMEGYGTDAYLHLNVLGDGCENLPKKVLDSPSMRDSSWRPWEANMYDPLRTHDAYTRRVY</sequence>
<accession>A0A7S4UHR4</accession>
<dbReference type="EC" id="2.7.11.-" evidence="8"/>
<dbReference type="PANTHER" id="PTHR11947:SF3">
    <property type="entry name" value="[PYRUVATE DEHYDROGENASE (ACETYL-TRANSFERRING)] KINASE, MITOCHONDRIAL"/>
    <property type="match status" value="1"/>
</dbReference>
<dbReference type="PANTHER" id="PTHR11947">
    <property type="entry name" value="PYRUVATE DEHYDROGENASE KINASE"/>
    <property type="match status" value="1"/>
</dbReference>
<protein>
    <recommendedName>
        <fullName evidence="8">Protein-serine/threonine kinase</fullName>
        <ecNumber evidence="8">2.7.11.-</ecNumber>
    </recommendedName>
</protein>
<keyword evidence="4 8" id="KW-0418">Kinase</keyword>
<dbReference type="SUPFAM" id="SSF55874">
    <property type="entry name" value="ATPase domain of HSP90 chaperone/DNA topoisomerase II/histidine kinase"/>
    <property type="match status" value="1"/>
</dbReference>
<dbReference type="SMART" id="SM00387">
    <property type="entry name" value="HATPase_c"/>
    <property type="match status" value="1"/>
</dbReference>
<dbReference type="InterPro" id="IPR004358">
    <property type="entry name" value="Sig_transdc_His_kin-like_C"/>
</dbReference>
<proteinExistence type="inferred from homology"/>
<evidence type="ECO:0000256" key="4">
    <source>
        <dbReference type="ARBA" id="ARBA00022777"/>
    </source>
</evidence>
<evidence type="ECO:0000256" key="3">
    <source>
        <dbReference type="ARBA" id="ARBA00022741"/>
    </source>
</evidence>
<keyword evidence="2 8" id="KW-0808">Transferase</keyword>
<evidence type="ECO:0000256" key="5">
    <source>
        <dbReference type="ARBA" id="ARBA00022840"/>
    </source>
</evidence>
<name>A0A7S4UHR4_GUITH</name>
<dbReference type="InterPro" id="IPR036890">
    <property type="entry name" value="HATPase_C_sf"/>
</dbReference>
<dbReference type="InterPro" id="IPR018955">
    <property type="entry name" value="BCDHK/PDK_N"/>
</dbReference>
<comment type="catalytic activity">
    <reaction evidence="7">
        <text>L-seryl-[pyruvate dehydrogenase E1 alpha subunit] + ATP = O-phospho-L-seryl-[pyruvate dehydrogenase E1 alpha subunit] + ADP + H(+)</text>
        <dbReference type="Rhea" id="RHEA:23052"/>
        <dbReference type="Rhea" id="RHEA-COMP:13689"/>
        <dbReference type="Rhea" id="RHEA-COMP:13690"/>
        <dbReference type="ChEBI" id="CHEBI:15378"/>
        <dbReference type="ChEBI" id="CHEBI:29999"/>
        <dbReference type="ChEBI" id="CHEBI:30616"/>
        <dbReference type="ChEBI" id="CHEBI:83421"/>
        <dbReference type="ChEBI" id="CHEBI:456216"/>
        <dbReference type="EC" id="2.7.11.2"/>
    </reaction>
</comment>
<evidence type="ECO:0000256" key="1">
    <source>
        <dbReference type="ARBA" id="ARBA00006155"/>
    </source>
</evidence>
<dbReference type="GO" id="GO:0010906">
    <property type="term" value="P:regulation of glucose metabolic process"/>
    <property type="evidence" value="ECO:0007669"/>
    <property type="project" value="TreeGrafter"/>
</dbReference>
<evidence type="ECO:0000259" key="9">
    <source>
        <dbReference type="PROSITE" id="PS50109"/>
    </source>
</evidence>
<evidence type="ECO:0000256" key="6">
    <source>
        <dbReference type="ARBA" id="ARBA00023128"/>
    </source>
</evidence>
<organism evidence="10">
    <name type="scientific">Guillardia theta</name>
    <name type="common">Cryptophyte</name>
    <name type="synonym">Cryptomonas phi</name>
    <dbReference type="NCBI Taxonomy" id="55529"/>
    <lineage>
        <taxon>Eukaryota</taxon>
        <taxon>Cryptophyceae</taxon>
        <taxon>Pyrenomonadales</taxon>
        <taxon>Geminigeraceae</taxon>
        <taxon>Guillardia</taxon>
    </lineage>
</organism>
<evidence type="ECO:0000256" key="7">
    <source>
        <dbReference type="ARBA" id="ARBA00048201"/>
    </source>
</evidence>
<dbReference type="Pfam" id="PF10436">
    <property type="entry name" value="BCDHK_Adom3"/>
    <property type="match status" value="1"/>
</dbReference>
<dbReference type="Gene3D" id="1.20.140.20">
    <property type="entry name" value="Alpha-ketoacid/pyruvate dehydrogenase kinase, N-terminal domain"/>
    <property type="match status" value="1"/>
</dbReference>
<dbReference type="InterPro" id="IPR036784">
    <property type="entry name" value="AK/P_DHK_N_sf"/>
</dbReference>
<dbReference type="Pfam" id="PF02518">
    <property type="entry name" value="HATPase_c"/>
    <property type="match status" value="1"/>
</dbReference>
<evidence type="ECO:0000313" key="10">
    <source>
        <dbReference type="EMBL" id="CAE2334283.1"/>
    </source>
</evidence>
<gene>
    <name evidence="10" type="ORF">GTHE00462_LOCUS35144</name>
</gene>
<reference evidence="10" key="1">
    <citation type="submission" date="2021-01" db="EMBL/GenBank/DDBJ databases">
        <authorList>
            <person name="Corre E."/>
            <person name="Pelletier E."/>
            <person name="Niang G."/>
            <person name="Scheremetjew M."/>
            <person name="Finn R."/>
            <person name="Kale V."/>
            <person name="Holt S."/>
            <person name="Cochrane G."/>
            <person name="Meng A."/>
            <person name="Brown T."/>
            <person name="Cohen L."/>
        </authorList>
    </citation>
    <scope>NUCLEOTIDE SEQUENCE</scope>
    <source>
        <strain evidence="10">CCMP 2712</strain>
    </source>
</reference>